<dbReference type="Proteomes" id="UP001292094">
    <property type="component" value="Unassembled WGS sequence"/>
</dbReference>
<accession>A0AAE1Q0C2</accession>
<protein>
    <submittedName>
        <fullName evidence="1">Uncharacterized protein</fullName>
    </submittedName>
</protein>
<dbReference type="AlphaFoldDB" id="A0AAE1Q0C2"/>
<dbReference type="EMBL" id="JAWZYT010000958">
    <property type="protein sequence ID" value="KAK4317054.1"/>
    <property type="molecule type" value="Genomic_DNA"/>
</dbReference>
<name>A0AAE1Q0C2_9EUCA</name>
<evidence type="ECO:0000313" key="2">
    <source>
        <dbReference type="Proteomes" id="UP001292094"/>
    </source>
</evidence>
<comment type="caution">
    <text evidence="1">The sequence shown here is derived from an EMBL/GenBank/DDBJ whole genome shotgun (WGS) entry which is preliminary data.</text>
</comment>
<proteinExistence type="predicted"/>
<gene>
    <name evidence="1" type="ORF">Pmani_011866</name>
</gene>
<evidence type="ECO:0000313" key="1">
    <source>
        <dbReference type="EMBL" id="KAK4317054.1"/>
    </source>
</evidence>
<keyword evidence="2" id="KW-1185">Reference proteome</keyword>
<sequence length="111" mass="12224">MYFQVVRVQNGISPNGNGESLTNFSLWGKEGRNTVLHILTSLELFTLFLLYSEEAEYGLKTSEGVRSTLATGTDLSGDGEVKLQAFFRTCIGEDTYCNVTKVAPTFPFGKV</sequence>
<reference evidence="1" key="1">
    <citation type="submission" date="2023-11" db="EMBL/GenBank/DDBJ databases">
        <title>Genome assemblies of two species of porcelain crab, Petrolisthes cinctipes and Petrolisthes manimaculis (Anomura: Porcellanidae).</title>
        <authorList>
            <person name="Angst P."/>
        </authorList>
    </citation>
    <scope>NUCLEOTIDE SEQUENCE</scope>
    <source>
        <strain evidence="1">PB745_02</strain>
        <tissue evidence="1">Gill</tissue>
    </source>
</reference>
<organism evidence="1 2">
    <name type="scientific">Petrolisthes manimaculis</name>
    <dbReference type="NCBI Taxonomy" id="1843537"/>
    <lineage>
        <taxon>Eukaryota</taxon>
        <taxon>Metazoa</taxon>
        <taxon>Ecdysozoa</taxon>
        <taxon>Arthropoda</taxon>
        <taxon>Crustacea</taxon>
        <taxon>Multicrustacea</taxon>
        <taxon>Malacostraca</taxon>
        <taxon>Eumalacostraca</taxon>
        <taxon>Eucarida</taxon>
        <taxon>Decapoda</taxon>
        <taxon>Pleocyemata</taxon>
        <taxon>Anomura</taxon>
        <taxon>Galatheoidea</taxon>
        <taxon>Porcellanidae</taxon>
        <taxon>Petrolisthes</taxon>
    </lineage>
</organism>